<dbReference type="SUPFAM" id="SSF52540">
    <property type="entry name" value="P-loop containing nucleoside triphosphate hydrolases"/>
    <property type="match status" value="1"/>
</dbReference>
<dbReference type="GO" id="GO:0005764">
    <property type="term" value="C:lysosome"/>
    <property type="evidence" value="ECO:0007669"/>
    <property type="project" value="TreeGrafter"/>
</dbReference>
<dbReference type="InterPro" id="IPR001806">
    <property type="entry name" value="Small_GTPase"/>
</dbReference>
<reference evidence="4 5" key="1">
    <citation type="submission" date="2019-01" db="EMBL/GenBank/DDBJ databases">
        <title>A draft genome assembly of the solar-powered sea slug Elysia chlorotica.</title>
        <authorList>
            <person name="Cai H."/>
            <person name="Li Q."/>
            <person name="Fang X."/>
            <person name="Li J."/>
            <person name="Curtis N.E."/>
            <person name="Altenburger A."/>
            <person name="Shibata T."/>
            <person name="Feng M."/>
            <person name="Maeda T."/>
            <person name="Schwartz J.A."/>
            <person name="Shigenobu S."/>
            <person name="Lundholm N."/>
            <person name="Nishiyama T."/>
            <person name="Yang H."/>
            <person name="Hasebe M."/>
            <person name="Li S."/>
            <person name="Pierce S.K."/>
            <person name="Wang J."/>
        </authorList>
    </citation>
    <scope>NUCLEOTIDE SEQUENCE [LARGE SCALE GENOMIC DNA]</scope>
    <source>
        <strain evidence="4">EC2010</strain>
        <tissue evidence="4">Whole organism of an adult</tissue>
    </source>
</reference>
<keyword evidence="5" id="KW-1185">Reference proteome</keyword>
<accession>A0A433TSB1</accession>
<dbReference type="Proteomes" id="UP000271974">
    <property type="component" value="Unassembled WGS sequence"/>
</dbReference>
<dbReference type="STRING" id="188477.A0A433TSB1"/>
<dbReference type="Gene3D" id="3.40.50.300">
    <property type="entry name" value="P-loop containing nucleotide triphosphate hydrolases"/>
    <property type="match status" value="1"/>
</dbReference>
<name>A0A433TSB1_ELYCH</name>
<comment type="caution">
    <text evidence="4">The sequence shown here is derived from an EMBL/GenBank/DDBJ whole genome shotgun (WGS) entry which is preliminary data.</text>
</comment>
<organism evidence="4 5">
    <name type="scientific">Elysia chlorotica</name>
    <name type="common">Eastern emerald elysia</name>
    <name type="synonym">Sea slug</name>
    <dbReference type="NCBI Taxonomy" id="188477"/>
    <lineage>
        <taxon>Eukaryota</taxon>
        <taxon>Metazoa</taxon>
        <taxon>Spiralia</taxon>
        <taxon>Lophotrochozoa</taxon>
        <taxon>Mollusca</taxon>
        <taxon>Gastropoda</taxon>
        <taxon>Heterobranchia</taxon>
        <taxon>Euthyneura</taxon>
        <taxon>Panpulmonata</taxon>
        <taxon>Sacoglossa</taxon>
        <taxon>Placobranchoidea</taxon>
        <taxon>Plakobranchidae</taxon>
        <taxon>Elysia</taxon>
    </lineage>
</organism>
<dbReference type="PROSITE" id="PS51419">
    <property type="entry name" value="RAB"/>
    <property type="match status" value="1"/>
</dbReference>
<dbReference type="GO" id="GO:0008333">
    <property type="term" value="P:endosome to lysosome transport"/>
    <property type="evidence" value="ECO:0007669"/>
    <property type="project" value="TreeGrafter"/>
</dbReference>
<comment type="similarity">
    <text evidence="1">Belongs to the small GTPase superfamily. Rab family.</text>
</comment>
<dbReference type="GO" id="GO:0090385">
    <property type="term" value="P:phagosome-lysosome fusion"/>
    <property type="evidence" value="ECO:0007669"/>
    <property type="project" value="TreeGrafter"/>
</dbReference>
<dbReference type="GO" id="GO:0003924">
    <property type="term" value="F:GTPase activity"/>
    <property type="evidence" value="ECO:0007669"/>
    <property type="project" value="InterPro"/>
</dbReference>
<dbReference type="SMART" id="SM00173">
    <property type="entry name" value="RAS"/>
    <property type="match status" value="1"/>
</dbReference>
<dbReference type="GO" id="GO:0045335">
    <property type="term" value="C:phagocytic vesicle"/>
    <property type="evidence" value="ECO:0007669"/>
    <property type="project" value="TreeGrafter"/>
</dbReference>
<dbReference type="InterPro" id="IPR027417">
    <property type="entry name" value="P-loop_NTPase"/>
</dbReference>
<dbReference type="GO" id="GO:0005525">
    <property type="term" value="F:GTP binding"/>
    <property type="evidence" value="ECO:0007669"/>
    <property type="project" value="UniProtKB-KW"/>
</dbReference>
<protein>
    <recommendedName>
        <fullName evidence="6">Ras-related protein Rab</fullName>
    </recommendedName>
</protein>
<dbReference type="PANTHER" id="PTHR47981">
    <property type="entry name" value="RAB FAMILY"/>
    <property type="match status" value="1"/>
</dbReference>
<evidence type="ECO:0000313" key="4">
    <source>
        <dbReference type="EMBL" id="RUS84421.1"/>
    </source>
</evidence>
<evidence type="ECO:0000256" key="3">
    <source>
        <dbReference type="ARBA" id="ARBA00023134"/>
    </source>
</evidence>
<dbReference type="GO" id="GO:0005770">
    <property type="term" value="C:late endosome"/>
    <property type="evidence" value="ECO:0007669"/>
    <property type="project" value="TreeGrafter"/>
</dbReference>
<evidence type="ECO:0000313" key="5">
    <source>
        <dbReference type="Proteomes" id="UP000271974"/>
    </source>
</evidence>
<keyword evidence="2" id="KW-0547">Nucleotide-binding</keyword>
<feature type="non-terminal residue" evidence="4">
    <location>
        <position position="1"/>
    </location>
</feature>
<dbReference type="PANTHER" id="PTHR47981:SF42">
    <property type="entry name" value="RAS-RELATED PROTEIN RAB-7L1-LIKE ISOFORM X1"/>
    <property type="match status" value="1"/>
</dbReference>
<keyword evidence="3" id="KW-0342">GTP-binding</keyword>
<dbReference type="Pfam" id="PF00071">
    <property type="entry name" value="Ras"/>
    <property type="match status" value="1"/>
</dbReference>
<evidence type="ECO:0008006" key="6">
    <source>
        <dbReference type="Google" id="ProtNLM"/>
    </source>
</evidence>
<sequence length="164" mass="17871">VDFGIQRVQTSSRRSVKVQLWDIAGQERFACLTRAYYRDAAGCVLMFDLGRPHSLDSARRWKTDLDSKARTQTGALLPCILVANKCDRSPVSVSDSDIQSLCQEMLFLGWTKTLAKDGTMVPQAVGYLLDKIVGVQPRSPSILSNSISLSTEGAGGGKKQSCPC</sequence>
<evidence type="ECO:0000256" key="2">
    <source>
        <dbReference type="ARBA" id="ARBA00022741"/>
    </source>
</evidence>
<dbReference type="PRINTS" id="PR00449">
    <property type="entry name" value="RASTRNSFRMNG"/>
</dbReference>
<dbReference type="OrthoDB" id="245989at2759"/>
<gene>
    <name evidence="4" type="ORF">EGW08_007805</name>
</gene>
<evidence type="ECO:0000256" key="1">
    <source>
        <dbReference type="ARBA" id="ARBA00006270"/>
    </source>
</evidence>
<dbReference type="SMART" id="SM00175">
    <property type="entry name" value="RAB"/>
    <property type="match status" value="1"/>
</dbReference>
<dbReference type="AlphaFoldDB" id="A0A433TSB1"/>
<proteinExistence type="inferred from homology"/>
<dbReference type="EMBL" id="RQTK01000206">
    <property type="protein sequence ID" value="RUS84421.1"/>
    <property type="molecule type" value="Genomic_DNA"/>
</dbReference>